<keyword evidence="1" id="KW-0732">Signal</keyword>
<feature type="chain" id="PRO_5020938526" evidence="1">
    <location>
        <begin position="24"/>
        <end position="124"/>
    </location>
</feature>
<reference evidence="2 3" key="1">
    <citation type="submission" date="2019-04" db="EMBL/GenBank/DDBJ databases">
        <title>genome sequence of strain W3.</title>
        <authorList>
            <person name="Gao J."/>
            <person name="Sun J."/>
        </authorList>
    </citation>
    <scope>NUCLEOTIDE SEQUENCE [LARGE SCALE GENOMIC DNA]</scope>
    <source>
        <strain evidence="2 3">W3</strain>
    </source>
</reference>
<evidence type="ECO:0000313" key="3">
    <source>
        <dbReference type="Proteomes" id="UP000307378"/>
    </source>
</evidence>
<dbReference type="AlphaFoldDB" id="A0A4S8Q1Q6"/>
<sequence>MTARFSLSLSLAFSLFLAGSTMIAVKAAAAEQEAGTVVGERSDWQTKKCDVYAKALAEILDHVGREAVSEHFLAQNQAFIDSGCLADVDACPESEAEIEIANGLTIATMNAGAASSFSPFRCRG</sequence>
<comment type="caution">
    <text evidence="2">The sequence shown here is derived from an EMBL/GenBank/DDBJ whole genome shotgun (WGS) entry which is preliminary data.</text>
</comment>
<dbReference type="RefSeq" id="WP_136538490.1">
    <property type="nucleotide sequence ID" value="NZ_STGU01000002.1"/>
</dbReference>
<proteinExistence type="predicted"/>
<gene>
    <name evidence="2" type="ORF">FAA86_04060</name>
</gene>
<organism evidence="2 3">
    <name type="scientific">Rhizobium rosettiformans W3</name>
    <dbReference type="NCBI Taxonomy" id="538378"/>
    <lineage>
        <taxon>Bacteria</taxon>
        <taxon>Pseudomonadati</taxon>
        <taxon>Pseudomonadota</taxon>
        <taxon>Alphaproteobacteria</taxon>
        <taxon>Hyphomicrobiales</taxon>
        <taxon>Rhizobiaceae</taxon>
        <taxon>Rhizobium/Agrobacterium group</taxon>
        <taxon>Rhizobium</taxon>
    </lineage>
</organism>
<evidence type="ECO:0000313" key="2">
    <source>
        <dbReference type="EMBL" id="THV37988.1"/>
    </source>
</evidence>
<dbReference type="EMBL" id="STGU01000002">
    <property type="protein sequence ID" value="THV37988.1"/>
    <property type="molecule type" value="Genomic_DNA"/>
</dbReference>
<name>A0A4S8Q1Q6_9HYPH</name>
<protein>
    <submittedName>
        <fullName evidence="2">Uncharacterized protein</fullName>
    </submittedName>
</protein>
<feature type="signal peptide" evidence="1">
    <location>
        <begin position="1"/>
        <end position="23"/>
    </location>
</feature>
<evidence type="ECO:0000256" key="1">
    <source>
        <dbReference type="SAM" id="SignalP"/>
    </source>
</evidence>
<dbReference type="Proteomes" id="UP000307378">
    <property type="component" value="Unassembled WGS sequence"/>
</dbReference>
<accession>A0A4S8Q1Q6</accession>